<gene>
    <name evidence="1" type="ORF">GCM10023225_24070</name>
</gene>
<proteinExistence type="predicted"/>
<evidence type="ECO:0000313" key="2">
    <source>
        <dbReference type="Proteomes" id="UP001501195"/>
    </source>
</evidence>
<sequence length="213" mass="21449">MPSPKSERRRRAAAIAAVPVGLLASGLIVHSSSNAAFTATTSTGTNTWTAGTVALTNSSPSASLPWSSNGSGALKPGTSETKCVVVTYSGSLAANIALYASGYATTAGSSGGAAGTNLEDQLQFTIDYKTGGDFTSTCGSFTASTPAMTLPVTNEAAKAFGARTAYSAGASVSNVASNTIITYRVSYTLSGSATDYAQGDSVAFNFTWQAQNT</sequence>
<name>A0ABP9I1E6_9ACTN</name>
<evidence type="ECO:0008006" key="3">
    <source>
        <dbReference type="Google" id="ProtNLM"/>
    </source>
</evidence>
<dbReference type="Proteomes" id="UP001501195">
    <property type="component" value="Unassembled WGS sequence"/>
</dbReference>
<dbReference type="RefSeq" id="WP_345712823.1">
    <property type="nucleotide sequence ID" value="NZ_BAABIL010000372.1"/>
</dbReference>
<accession>A0ABP9I1E6</accession>
<organism evidence="1 2">
    <name type="scientific">Kineococcus glutinatus</name>
    <dbReference type="NCBI Taxonomy" id="1070872"/>
    <lineage>
        <taxon>Bacteria</taxon>
        <taxon>Bacillati</taxon>
        <taxon>Actinomycetota</taxon>
        <taxon>Actinomycetes</taxon>
        <taxon>Kineosporiales</taxon>
        <taxon>Kineosporiaceae</taxon>
        <taxon>Kineococcus</taxon>
    </lineage>
</organism>
<evidence type="ECO:0000313" key="1">
    <source>
        <dbReference type="EMBL" id="GAA4984078.1"/>
    </source>
</evidence>
<protein>
    <recommendedName>
        <fullName evidence="3">Ribosomally synthesized peptide with SipW-like signal peptide</fullName>
    </recommendedName>
</protein>
<comment type="caution">
    <text evidence="1">The sequence shown here is derived from an EMBL/GenBank/DDBJ whole genome shotgun (WGS) entry which is preliminary data.</text>
</comment>
<dbReference type="EMBL" id="BAABIL010000372">
    <property type="protein sequence ID" value="GAA4984078.1"/>
    <property type="molecule type" value="Genomic_DNA"/>
</dbReference>
<reference evidence="2" key="1">
    <citation type="journal article" date="2019" name="Int. J. Syst. Evol. Microbiol.">
        <title>The Global Catalogue of Microorganisms (GCM) 10K type strain sequencing project: providing services to taxonomists for standard genome sequencing and annotation.</title>
        <authorList>
            <consortium name="The Broad Institute Genomics Platform"/>
            <consortium name="The Broad Institute Genome Sequencing Center for Infectious Disease"/>
            <person name="Wu L."/>
            <person name="Ma J."/>
        </authorList>
    </citation>
    <scope>NUCLEOTIDE SEQUENCE [LARGE SCALE GENOMIC DNA]</scope>
    <source>
        <strain evidence="2">JCM 18126</strain>
    </source>
</reference>
<keyword evidence="2" id="KW-1185">Reference proteome</keyword>